<name>A0A2P5IFG9_DIAHE</name>
<organism evidence="2 3">
    <name type="scientific">Diaporthe helianthi</name>
    <dbReference type="NCBI Taxonomy" id="158607"/>
    <lineage>
        <taxon>Eukaryota</taxon>
        <taxon>Fungi</taxon>
        <taxon>Dikarya</taxon>
        <taxon>Ascomycota</taxon>
        <taxon>Pezizomycotina</taxon>
        <taxon>Sordariomycetes</taxon>
        <taxon>Sordariomycetidae</taxon>
        <taxon>Diaporthales</taxon>
        <taxon>Diaporthaceae</taxon>
        <taxon>Diaporthe</taxon>
    </lineage>
</organism>
<protein>
    <submittedName>
        <fullName evidence="2">Uncharacterized protein</fullName>
    </submittedName>
</protein>
<evidence type="ECO:0000313" key="3">
    <source>
        <dbReference type="Proteomes" id="UP000094444"/>
    </source>
</evidence>
<dbReference type="InParanoid" id="A0A2P5IFG9"/>
<dbReference type="OrthoDB" id="3768645at2759"/>
<gene>
    <name evidence="2" type="ORF">DHEL01_v200348</name>
</gene>
<keyword evidence="3" id="KW-1185">Reference proteome</keyword>
<feature type="region of interest" description="Disordered" evidence="1">
    <location>
        <begin position="1"/>
        <end position="42"/>
    </location>
</feature>
<comment type="caution">
    <text evidence="2">The sequence shown here is derived from an EMBL/GenBank/DDBJ whole genome shotgun (WGS) entry which is preliminary data.</text>
</comment>
<dbReference type="Proteomes" id="UP000094444">
    <property type="component" value="Unassembled WGS sequence"/>
</dbReference>
<dbReference type="AlphaFoldDB" id="A0A2P5IFG9"/>
<sequence>MGPTRHQPVVPDHVRARRVGTGGNNKSAHKVQQAGRMQGQSLTSTEWRLEPIGTLLGSFFGGGTWKGATPLLEEFVLDMRNNGAGRSYEYWGRKEIRGELQRLVESQRIRCSIIWDDNVYHRKMWVEL</sequence>
<reference evidence="2" key="1">
    <citation type="submission" date="2017-09" db="EMBL/GenBank/DDBJ databases">
        <title>Polyketide synthases of a Diaporthe helianthi virulent isolate.</title>
        <authorList>
            <person name="Baroncelli R."/>
        </authorList>
    </citation>
    <scope>NUCLEOTIDE SEQUENCE [LARGE SCALE GENOMIC DNA]</scope>
    <source>
        <strain evidence="2">7/96</strain>
    </source>
</reference>
<evidence type="ECO:0000256" key="1">
    <source>
        <dbReference type="SAM" id="MobiDB-lite"/>
    </source>
</evidence>
<proteinExistence type="predicted"/>
<evidence type="ECO:0000313" key="2">
    <source>
        <dbReference type="EMBL" id="POS81248.1"/>
    </source>
</evidence>
<accession>A0A2P5IFG9</accession>
<dbReference type="EMBL" id="MAVT02000014">
    <property type="protein sequence ID" value="POS81248.1"/>
    <property type="molecule type" value="Genomic_DNA"/>
</dbReference>